<evidence type="ECO:0000313" key="4">
    <source>
        <dbReference type="EMBL" id="MBA4603781.1"/>
    </source>
</evidence>
<dbReference type="InterPro" id="IPR050570">
    <property type="entry name" value="Cell_wall_metabolism_enzyme"/>
</dbReference>
<keyword evidence="1" id="KW-1133">Transmembrane helix</keyword>
<keyword evidence="1" id="KW-0472">Membrane</keyword>
<dbReference type="RefSeq" id="WP_181742253.1">
    <property type="nucleotide sequence ID" value="NZ_JACEOL010000067.1"/>
</dbReference>
<gene>
    <name evidence="4" type="ORF">H2C83_16050</name>
</gene>
<dbReference type="Pfam" id="PF13406">
    <property type="entry name" value="SLT_2"/>
    <property type="match status" value="1"/>
</dbReference>
<dbReference type="InterPro" id="IPR023346">
    <property type="entry name" value="Lysozyme-like_dom_sf"/>
</dbReference>
<dbReference type="Gene3D" id="1.10.530.10">
    <property type="match status" value="1"/>
</dbReference>
<keyword evidence="1" id="KW-0812">Transmembrane</keyword>
<protein>
    <submittedName>
        <fullName evidence="4">Peptidoglycan DD-metalloendopeptidase family protein</fullName>
    </submittedName>
</protein>
<dbReference type="AlphaFoldDB" id="A0A7W1XV66"/>
<dbReference type="PANTHER" id="PTHR21666">
    <property type="entry name" value="PEPTIDASE-RELATED"/>
    <property type="match status" value="1"/>
</dbReference>
<dbReference type="Pfam" id="PF01551">
    <property type="entry name" value="Peptidase_M23"/>
    <property type="match status" value="1"/>
</dbReference>
<dbReference type="Proteomes" id="UP000538292">
    <property type="component" value="Unassembled WGS sequence"/>
</dbReference>
<feature type="transmembrane region" description="Helical" evidence="1">
    <location>
        <begin position="29"/>
        <end position="59"/>
    </location>
</feature>
<comment type="caution">
    <text evidence="4">The sequence shown here is derived from an EMBL/GenBank/DDBJ whole genome shotgun (WGS) entry which is preliminary data.</text>
</comment>
<dbReference type="InterPro" id="IPR016047">
    <property type="entry name" value="M23ase_b-sheet_dom"/>
</dbReference>
<dbReference type="EMBL" id="JACEOL010000067">
    <property type="protein sequence ID" value="MBA4603781.1"/>
    <property type="molecule type" value="Genomic_DNA"/>
</dbReference>
<reference evidence="4 5" key="1">
    <citation type="submission" date="2020-07" db="EMBL/GenBank/DDBJ databases">
        <title>Thermoactinomyces phylogeny.</title>
        <authorList>
            <person name="Dunlap C."/>
        </authorList>
    </citation>
    <scope>NUCLEOTIDE SEQUENCE [LARGE SCALE GENOMIC DNA]</scope>
    <source>
        <strain evidence="4 5">AMNI-1</strain>
    </source>
</reference>
<dbReference type="CDD" id="cd12797">
    <property type="entry name" value="M23_peptidase"/>
    <property type="match status" value="1"/>
</dbReference>
<dbReference type="GO" id="GO:0004222">
    <property type="term" value="F:metalloendopeptidase activity"/>
    <property type="evidence" value="ECO:0007669"/>
    <property type="project" value="TreeGrafter"/>
</dbReference>
<dbReference type="InterPro" id="IPR031304">
    <property type="entry name" value="SLT_2"/>
</dbReference>
<dbReference type="InterPro" id="IPR011055">
    <property type="entry name" value="Dup_hybrid_motif"/>
</dbReference>
<keyword evidence="5" id="KW-1185">Reference proteome</keyword>
<sequence>MEASTKISLSTARRRPIRPEKTLSVNMKLVLFVSILGFGGLLFFLVAMFGTVFISLFSLNSSENGQMGRWVVAEGFPEIAEKYLPIYQEAGKKYGVPWQILAAIHKVETDFGRNLSESSVGATGHTQFMDKTWLGWDYPGGTKLGDLPDSIDITDPKLIEAYGGYGVDGNKDGKADPNDPVDAIHATANYLAANHQSGEDWFARGGPVWQYNRDYENYVLKVKEYAETFAKPVYASGSRFSSGQFIWPVEGGTISSSFGLRFHPIKKVYRRHEGIDIAKPAGSPIVASDGGVVVESGPSSGYGWTIVIDHGNGFQTLYAHMYPQDVKVHVGQEISKGHVIALVGSNGWSTGPHLHFEVRKDGQVIDPMMLLPSSKKLKEEGPE</sequence>
<feature type="domain" description="Transglycosylase SLT" evidence="3">
    <location>
        <begin position="79"/>
        <end position="119"/>
    </location>
</feature>
<proteinExistence type="predicted"/>
<accession>A0A7W1XV66</accession>
<organism evidence="4 5">
    <name type="scientific">Thermoactinomyces mirandus</name>
    <dbReference type="NCBI Taxonomy" id="2756294"/>
    <lineage>
        <taxon>Bacteria</taxon>
        <taxon>Bacillati</taxon>
        <taxon>Bacillota</taxon>
        <taxon>Bacilli</taxon>
        <taxon>Bacillales</taxon>
        <taxon>Thermoactinomycetaceae</taxon>
        <taxon>Thermoactinomyces</taxon>
    </lineage>
</organism>
<dbReference type="SUPFAM" id="SSF51261">
    <property type="entry name" value="Duplicated hybrid motif"/>
    <property type="match status" value="1"/>
</dbReference>
<dbReference type="SUPFAM" id="SSF53955">
    <property type="entry name" value="Lysozyme-like"/>
    <property type="match status" value="1"/>
</dbReference>
<evidence type="ECO:0000313" key="5">
    <source>
        <dbReference type="Proteomes" id="UP000538292"/>
    </source>
</evidence>
<evidence type="ECO:0000256" key="1">
    <source>
        <dbReference type="SAM" id="Phobius"/>
    </source>
</evidence>
<dbReference type="CDD" id="cd13399">
    <property type="entry name" value="Slt35-like"/>
    <property type="match status" value="1"/>
</dbReference>
<feature type="domain" description="M23ase beta-sheet core" evidence="2">
    <location>
        <begin position="271"/>
        <end position="367"/>
    </location>
</feature>
<name>A0A7W1XV66_9BACL</name>
<dbReference type="Gene3D" id="2.70.70.10">
    <property type="entry name" value="Glucose Permease (Domain IIA)"/>
    <property type="match status" value="1"/>
</dbReference>
<evidence type="ECO:0000259" key="2">
    <source>
        <dbReference type="Pfam" id="PF01551"/>
    </source>
</evidence>
<evidence type="ECO:0000259" key="3">
    <source>
        <dbReference type="Pfam" id="PF13406"/>
    </source>
</evidence>
<dbReference type="PANTHER" id="PTHR21666:SF270">
    <property type="entry name" value="MUREIN HYDROLASE ACTIVATOR ENVC"/>
    <property type="match status" value="1"/>
</dbReference>